<name>A0A9N9BYB4_9GLOM</name>
<feature type="compositionally biased region" description="Low complexity" evidence="5">
    <location>
        <begin position="351"/>
        <end position="360"/>
    </location>
</feature>
<feature type="compositionally biased region" description="Pro residues" evidence="5">
    <location>
        <begin position="418"/>
        <end position="445"/>
    </location>
</feature>
<dbReference type="GO" id="GO:0071933">
    <property type="term" value="F:Arp2/3 complex binding"/>
    <property type="evidence" value="ECO:0007669"/>
    <property type="project" value="UniProtKB-ARBA"/>
</dbReference>
<dbReference type="InterPro" id="IPR000095">
    <property type="entry name" value="CRIB_dom"/>
</dbReference>
<comment type="subcellular location">
    <subcellularLocation>
        <location evidence="1">Cytoplasm</location>
        <location evidence="1">Cytoskeleton</location>
    </subcellularLocation>
</comment>
<dbReference type="CDD" id="cd00132">
    <property type="entry name" value="CRIB"/>
    <property type="match status" value="1"/>
</dbReference>
<dbReference type="Proteomes" id="UP000789342">
    <property type="component" value="Unassembled WGS sequence"/>
</dbReference>
<organism evidence="8 9">
    <name type="scientific">Acaulospora morrowiae</name>
    <dbReference type="NCBI Taxonomy" id="94023"/>
    <lineage>
        <taxon>Eukaryota</taxon>
        <taxon>Fungi</taxon>
        <taxon>Fungi incertae sedis</taxon>
        <taxon>Mucoromycota</taxon>
        <taxon>Glomeromycotina</taxon>
        <taxon>Glomeromycetes</taxon>
        <taxon>Diversisporales</taxon>
        <taxon>Acaulosporaceae</taxon>
        <taxon>Acaulospora</taxon>
    </lineage>
</organism>
<feature type="region of interest" description="Disordered" evidence="5">
    <location>
        <begin position="235"/>
        <end position="489"/>
    </location>
</feature>
<reference evidence="8" key="1">
    <citation type="submission" date="2021-06" db="EMBL/GenBank/DDBJ databases">
        <authorList>
            <person name="Kallberg Y."/>
            <person name="Tangrot J."/>
            <person name="Rosling A."/>
        </authorList>
    </citation>
    <scope>NUCLEOTIDE SEQUENCE</scope>
    <source>
        <strain evidence="8">CL551</strain>
    </source>
</reference>
<dbReference type="SMART" id="SM00285">
    <property type="entry name" value="PBD"/>
    <property type="match status" value="1"/>
</dbReference>
<keyword evidence="9" id="KW-1185">Reference proteome</keyword>
<dbReference type="GO" id="GO:0007015">
    <property type="term" value="P:actin filament organization"/>
    <property type="evidence" value="ECO:0007669"/>
    <property type="project" value="InterPro"/>
</dbReference>
<dbReference type="PROSITE" id="PS50229">
    <property type="entry name" value="WH1"/>
    <property type="match status" value="1"/>
</dbReference>
<dbReference type="SMART" id="SM00461">
    <property type="entry name" value="WH1"/>
    <property type="match status" value="1"/>
</dbReference>
<dbReference type="CDD" id="cd01205">
    <property type="entry name" value="EVH1_WASP-like"/>
    <property type="match status" value="1"/>
</dbReference>
<evidence type="ECO:0000256" key="3">
    <source>
        <dbReference type="ARBA" id="ARBA00022553"/>
    </source>
</evidence>
<evidence type="ECO:0000313" key="8">
    <source>
        <dbReference type="EMBL" id="CAG8580279.1"/>
    </source>
</evidence>
<accession>A0A9N9BYB4</accession>
<dbReference type="GO" id="GO:0030479">
    <property type="term" value="C:actin cortical patch"/>
    <property type="evidence" value="ECO:0007669"/>
    <property type="project" value="UniProtKB-ARBA"/>
</dbReference>
<dbReference type="InterPro" id="IPR033927">
    <property type="entry name" value="WASPfam_EVH1"/>
</dbReference>
<dbReference type="InterPro" id="IPR000697">
    <property type="entry name" value="WH1/EVH1_dom"/>
</dbReference>
<dbReference type="Pfam" id="PF00786">
    <property type="entry name" value="PBD"/>
    <property type="match status" value="1"/>
</dbReference>
<feature type="non-terminal residue" evidence="8">
    <location>
        <position position="570"/>
    </location>
</feature>
<evidence type="ECO:0000259" key="7">
    <source>
        <dbReference type="PROSITE" id="PS50229"/>
    </source>
</evidence>
<feature type="compositionally biased region" description="Polar residues" evidence="5">
    <location>
        <begin position="467"/>
        <end position="479"/>
    </location>
</feature>
<evidence type="ECO:0000259" key="6">
    <source>
        <dbReference type="PROSITE" id="PS50108"/>
    </source>
</evidence>
<feature type="compositionally biased region" description="Low complexity" evidence="5">
    <location>
        <begin position="518"/>
        <end position="531"/>
    </location>
</feature>
<keyword evidence="2" id="KW-0963">Cytoplasm</keyword>
<dbReference type="OrthoDB" id="8963340at2759"/>
<evidence type="ECO:0000256" key="1">
    <source>
        <dbReference type="ARBA" id="ARBA00004245"/>
    </source>
</evidence>
<gene>
    <name evidence="8" type="ORF">AMORRO_LOCUS6878</name>
</gene>
<evidence type="ECO:0000256" key="4">
    <source>
        <dbReference type="ARBA" id="ARBA00023212"/>
    </source>
</evidence>
<dbReference type="FunFam" id="2.30.29.30:FF:000281">
    <property type="entry name" value="Actin associated protein"/>
    <property type="match status" value="1"/>
</dbReference>
<feature type="compositionally biased region" description="Polar residues" evidence="5">
    <location>
        <begin position="242"/>
        <end position="254"/>
    </location>
</feature>
<evidence type="ECO:0000256" key="5">
    <source>
        <dbReference type="SAM" id="MobiDB-lite"/>
    </source>
</evidence>
<sequence>LGAQIVKLVGVYYNLAVAWLTMPSVSVTLPSREDRDVVKKYVPKPNKIFMATVARLYVAYPDPNAWTYTNIMGAVVLVEDSKKQSLFFKIVDVLTNGGLLWEQELYEDFVYNKERPFFHTFMTDDYYAAFSFADDNEANDFYSKVEKHIAKRVKQKKEKKPKKKEKNGKVTTSMISGPTNFRHLEHIGWNADSGFNAQNINPEWNRILNSLGDLGVSKSVIEENMEDIMNFVKSNGGAKKVTSPSKSPTRSANSKKVPPTLPPPKQKRPISVKSKEKPPPPPVPVRKSTVSPTSRDDSLSTPPIVPRKNVPSISTHDSSPSPPPKVPRKNVPSIASDDSQPSPPIVPRKNIPSISSDDSSPPLPPIVPKKIIPSPSPLKQVTSQPKQIPTSQPSTHHNYSRQPSPPPVAPIIQKSKQPSPPPVQFAPPPPPPPVRTVTAPPPLPPARVVSSLTKPEVLEAPPLPPARNTQAEIPTKNYSSPPPSSEGRFDLLAQIRSVGGVSGAGLKPVNQNPPSRQSTLSEEPSSPTSGGNDLLKTLATALMTRQQALNDDSGEHSLIPSCIHNTCRKT</sequence>
<proteinExistence type="predicted"/>
<dbReference type="Pfam" id="PF00568">
    <property type="entry name" value="WH1"/>
    <property type="match status" value="1"/>
</dbReference>
<dbReference type="EMBL" id="CAJVPV010004847">
    <property type="protein sequence ID" value="CAG8580279.1"/>
    <property type="molecule type" value="Genomic_DNA"/>
</dbReference>
<dbReference type="PROSITE" id="PS50108">
    <property type="entry name" value="CRIB"/>
    <property type="match status" value="1"/>
</dbReference>
<dbReference type="SUPFAM" id="SSF47912">
    <property type="entry name" value="Wiscott-Aldrich syndrome protein, WASP, C-terminal domain"/>
    <property type="match status" value="1"/>
</dbReference>
<dbReference type="InterPro" id="IPR036936">
    <property type="entry name" value="CRIB_dom_sf"/>
</dbReference>
<keyword evidence="4" id="KW-0206">Cytoskeleton</keyword>
<dbReference type="GO" id="GO:0008092">
    <property type="term" value="F:cytoskeletal protein binding"/>
    <property type="evidence" value="ECO:0007669"/>
    <property type="project" value="UniProtKB-ARBA"/>
</dbReference>
<feature type="compositionally biased region" description="Polar residues" evidence="5">
    <location>
        <begin position="379"/>
        <end position="402"/>
    </location>
</feature>
<feature type="domain" description="WH1" evidence="7">
    <location>
        <begin position="41"/>
        <end position="152"/>
    </location>
</feature>
<dbReference type="AlphaFoldDB" id="A0A9N9BYB4"/>
<keyword evidence="3" id="KW-0597">Phosphoprotein</keyword>
<comment type="caution">
    <text evidence="8">The sequence shown here is derived from an EMBL/GenBank/DDBJ whole genome shotgun (WGS) entry which is preliminary data.</text>
</comment>
<evidence type="ECO:0000313" key="9">
    <source>
        <dbReference type="Proteomes" id="UP000789342"/>
    </source>
</evidence>
<dbReference type="Gene3D" id="2.30.29.30">
    <property type="entry name" value="Pleckstrin-homology domain (PH domain)/Phosphotyrosine-binding domain (PTB)"/>
    <property type="match status" value="1"/>
</dbReference>
<feature type="region of interest" description="Disordered" evidence="5">
    <location>
        <begin position="153"/>
        <end position="177"/>
    </location>
</feature>
<dbReference type="InterPro" id="IPR011993">
    <property type="entry name" value="PH-like_dom_sf"/>
</dbReference>
<dbReference type="SUPFAM" id="SSF50729">
    <property type="entry name" value="PH domain-like"/>
    <property type="match status" value="1"/>
</dbReference>
<dbReference type="InterPro" id="IPR011026">
    <property type="entry name" value="WAS_C"/>
</dbReference>
<protein>
    <submittedName>
        <fullName evidence="8">5172_t:CDS:1</fullName>
    </submittedName>
</protein>
<feature type="region of interest" description="Disordered" evidence="5">
    <location>
        <begin position="501"/>
        <end position="535"/>
    </location>
</feature>
<dbReference type="Gene3D" id="3.90.810.10">
    <property type="entry name" value="CRIB domain"/>
    <property type="match status" value="1"/>
</dbReference>
<feature type="domain" description="CRIB" evidence="6">
    <location>
        <begin position="175"/>
        <end position="188"/>
    </location>
</feature>
<feature type="compositionally biased region" description="Basic residues" evidence="5">
    <location>
        <begin position="153"/>
        <end position="166"/>
    </location>
</feature>
<dbReference type="PRINTS" id="PR01217">
    <property type="entry name" value="PRICHEXTENSN"/>
</dbReference>
<evidence type="ECO:0000256" key="2">
    <source>
        <dbReference type="ARBA" id="ARBA00022490"/>
    </source>
</evidence>